<comment type="caution">
    <text evidence="2">The sequence shown here is derived from an EMBL/GenBank/DDBJ whole genome shotgun (WGS) entry which is preliminary data.</text>
</comment>
<dbReference type="PANTHER" id="PTHR23227">
    <property type="entry name" value="BUCENTAUR RELATED"/>
    <property type="match status" value="1"/>
</dbReference>
<accession>A0A8K0D791</accession>
<dbReference type="Gene3D" id="3.60.10.10">
    <property type="entry name" value="Endonuclease/exonuclease/phosphatase"/>
    <property type="match status" value="1"/>
</dbReference>
<dbReference type="EMBL" id="VTPC01003585">
    <property type="protein sequence ID" value="KAF2898322.1"/>
    <property type="molecule type" value="Genomic_DNA"/>
</dbReference>
<evidence type="ECO:0000313" key="3">
    <source>
        <dbReference type="Proteomes" id="UP000801492"/>
    </source>
</evidence>
<evidence type="ECO:0008006" key="4">
    <source>
        <dbReference type="Google" id="ProtNLM"/>
    </source>
</evidence>
<proteinExistence type="predicted"/>
<feature type="region of interest" description="Disordered" evidence="1">
    <location>
        <begin position="1"/>
        <end position="33"/>
    </location>
</feature>
<dbReference type="AlphaFoldDB" id="A0A8K0D791"/>
<feature type="non-terminal residue" evidence="2">
    <location>
        <position position="1"/>
    </location>
</feature>
<dbReference type="SUPFAM" id="SSF56219">
    <property type="entry name" value="DNase I-like"/>
    <property type="match status" value="1"/>
</dbReference>
<evidence type="ECO:0000256" key="1">
    <source>
        <dbReference type="SAM" id="MobiDB-lite"/>
    </source>
</evidence>
<dbReference type="OrthoDB" id="6776034at2759"/>
<organism evidence="2 3">
    <name type="scientific">Ignelater luminosus</name>
    <name type="common">Cucubano</name>
    <name type="synonym">Pyrophorus luminosus</name>
    <dbReference type="NCBI Taxonomy" id="2038154"/>
    <lineage>
        <taxon>Eukaryota</taxon>
        <taxon>Metazoa</taxon>
        <taxon>Ecdysozoa</taxon>
        <taxon>Arthropoda</taxon>
        <taxon>Hexapoda</taxon>
        <taxon>Insecta</taxon>
        <taxon>Pterygota</taxon>
        <taxon>Neoptera</taxon>
        <taxon>Endopterygota</taxon>
        <taxon>Coleoptera</taxon>
        <taxon>Polyphaga</taxon>
        <taxon>Elateriformia</taxon>
        <taxon>Elateroidea</taxon>
        <taxon>Elateridae</taxon>
        <taxon>Agrypninae</taxon>
        <taxon>Pyrophorini</taxon>
        <taxon>Ignelater</taxon>
    </lineage>
</organism>
<gene>
    <name evidence="2" type="ORF">ILUMI_07853</name>
</gene>
<dbReference type="PANTHER" id="PTHR23227:SF67">
    <property type="entry name" value="CRANIOFACIAL DEVELOPMENT PROTEIN 2-LIKE"/>
    <property type="match status" value="1"/>
</dbReference>
<dbReference type="InterPro" id="IPR027124">
    <property type="entry name" value="Swc5/CFDP1/2"/>
</dbReference>
<keyword evidence="3" id="KW-1185">Reference proteome</keyword>
<dbReference type="InterPro" id="IPR036691">
    <property type="entry name" value="Endo/exonu/phosph_ase_sf"/>
</dbReference>
<dbReference type="Proteomes" id="UP000801492">
    <property type="component" value="Unassembled WGS sequence"/>
</dbReference>
<feature type="compositionally biased region" description="Basic and acidic residues" evidence="1">
    <location>
        <begin position="11"/>
        <end position="26"/>
    </location>
</feature>
<reference evidence="2" key="1">
    <citation type="submission" date="2019-08" db="EMBL/GenBank/DDBJ databases">
        <title>The genome of the North American firefly Photinus pyralis.</title>
        <authorList>
            <consortium name="Photinus pyralis genome working group"/>
            <person name="Fallon T.R."/>
            <person name="Sander Lower S.E."/>
            <person name="Weng J.-K."/>
        </authorList>
    </citation>
    <scope>NUCLEOTIDE SEQUENCE</scope>
    <source>
        <strain evidence="2">TRF0915ILg1</strain>
        <tissue evidence="2">Whole body</tissue>
    </source>
</reference>
<sequence>MQIPPDNDLSTNKEDLSRKQAPRKEYSQNPPCSKRKTTIFLETGERNNKSSNKIIIGTLNTRTLVVEEKVMELEEALSRLNYDIVVKGQQGVGFMVNKKIKNQIVKFKEITNRIAILEIRLNKKENITIIQIYAPTSTSEEEEKDLFYNLLEETTTEHSNKGKTVIAMGDFNSKIGQRETGEEQIKGPYGYGERNSGCYSLPPNKD</sequence>
<protein>
    <recommendedName>
        <fullName evidence="4">Craniofacial development protein 2-like</fullName>
    </recommendedName>
</protein>
<evidence type="ECO:0000313" key="2">
    <source>
        <dbReference type="EMBL" id="KAF2898322.1"/>
    </source>
</evidence>
<name>A0A8K0D791_IGNLU</name>
<feature type="region of interest" description="Disordered" evidence="1">
    <location>
        <begin position="177"/>
        <end position="206"/>
    </location>
</feature>